<sequence length="862" mass="94857">MKTKQTDLRSWRISKVACFIAAQLVLPIEFMTDADARQTFNPELLELNGTDSAQVDLSLFDESGGQLPGRYRVDIFMNNEKVETREVDFRMQKGNDGKEHLFPCLSMEDLSRYGVLVSKFSFPVQQNSTCVDFSVIPQARSDFNFLGQQLLLSFPQTAVSSAARGWVDPVLWDEGIPALMLNYSASGSYTNNKTGDSDSDNQYVNLRPGINIGPWRLRNYTTWNRTSSSGRYGTTSSNWDTVYTYAQRNIKSLNSQLTLGDSSTSADIFDSVSFRGVQLATDDEMMPESLRGYAPVVRGIARTNAHVTIRQNGYIIYENSVSPGAFEITDMYPTGGGGDLYVTIKESDGSEQQMVVPFASLPVLQREGKAKYTLTTAVYRSYDSGVDKTPFSQGTFIYGLPAGITGYGGGQFASKYQSLALGIGKNMGGLGAVSLDMTQAWSRMKDEARENGRAFRARYSKNFVESGTNFSIAGYRYATEGYWDLEDVLETYRDDNRSALFTERRRHRAELTVNQSLWKAGGSLALSAVREDYWNTNRKMESWSLSYNNNVQSVSFSLNYTFNKNSTPNTSSGSGRTYDKDHLFALSVSVPLSTLFGEHPAYASYMLNTSKKGNTTQFVGLNGSILEDNNLSWSVMEGYGSQGEGNTGGVNADWRASHGELSGGYDYDRYSQRINYGLAGSIVAHRNGVTFGQPLGETVALVAAPGAEDVRVIGQTGVKTDWAGYALVPYASPYRKNDITLDTQTFGDDTEVPVTTSTVVPTRGAVVRAGYQTSVGHRVLMHLTQSNGKAVPFGALVTLVNGNSQQSFIVGDNGQVYLSGLPDSGELRVRWGSDPDEQCRLNYTLMEKRSGIKTLSDVCRPG</sequence>
<organism evidence="14">
    <name type="scientific">Phytobacter massiliensis</name>
    <dbReference type="NCBI Taxonomy" id="1485952"/>
    <lineage>
        <taxon>Bacteria</taxon>
        <taxon>Pseudomonadati</taxon>
        <taxon>Pseudomonadota</taxon>
        <taxon>Gammaproteobacteria</taxon>
        <taxon>Enterobacterales</taxon>
        <taxon>Enterobacteriaceae</taxon>
        <taxon>Phytobacter</taxon>
    </lineage>
</organism>
<dbReference type="PANTHER" id="PTHR30451:SF21">
    <property type="entry name" value="FIMBRIAL USHER DOMAIN-CONTAINING PROTEIN YDET-RELATED"/>
    <property type="match status" value="1"/>
</dbReference>
<proteinExistence type="inferred from homology"/>
<evidence type="ECO:0000313" key="14">
    <source>
        <dbReference type="EMBL" id="VYU07961.1"/>
    </source>
</evidence>
<dbReference type="Gene3D" id="3.10.20.410">
    <property type="match status" value="1"/>
</dbReference>
<dbReference type="FunFam" id="2.60.40.3110:FF:000001">
    <property type="entry name" value="Putative fimbrial outer membrane usher"/>
    <property type="match status" value="1"/>
</dbReference>
<dbReference type="Gene3D" id="2.60.40.2070">
    <property type="match status" value="1"/>
</dbReference>
<keyword evidence="4" id="KW-1134">Transmembrane beta strand</keyword>
<dbReference type="InterPro" id="IPR000015">
    <property type="entry name" value="Fimb_usher"/>
</dbReference>
<dbReference type="InterPro" id="IPR025949">
    <property type="entry name" value="PapC-like_C"/>
</dbReference>
<protein>
    <submittedName>
        <fullName evidence="14">Outer membrane usher protein FimD</fullName>
    </submittedName>
</protein>
<dbReference type="PROSITE" id="PS01151">
    <property type="entry name" value="FIMBRIAL_USHER"/>
    <property type="match status" value="1"/>
</dbReference>
<feature type="domain" description="PapC-like C-terminal" evidence="12">
    <location>
        <begin position="780"/>
        <end position="845"/>
    </location>
</feature>
<dbReference type="GO" id="GO:0009279">
    <property type="term" value="C:cell outer membrane"/>
    <property type="evidence" value="ECO:0007669"/>
    <property type="project" value="UniProtKB-SubCell"/>
</dbReference>
<dbReference type="FunFam" id="2.60.40.2610:FF:000001">
    <property type="entry name" value="Outer membrane fimbrial usher protein"/>
    <property type="match status" value="1"/>
</dbReference>
<evidence type="ECO:0000256" key="8">
    <source>
        <dbReference type="ARBA" id="ARBA00023136"/>
    </source>
</evidence>
<keyword evidence="6 11" id="KW-0812">Transmembrane</keyword>
<evidence type="ECO:0000256" key="3">
    <source>
        <dbReference type="ARBA" id="ARBA00022448"/>
    </source>
</evidence>
<evidence type="ECO:0000256" key="4">
    <source>
        <dbReference type="ARBA" id="ARBA00022452"/>
    </source>
</evidence>
<dbReference type="GO" id="GO:0009297">
    <property type="term" value="P:pilus assembly"/>
    <property type="evidence" value="ECO:0007669"/>
    <property type="project" value="InterPro"/>
</dbReference>
<comment type="similarity">
    <text evidence="2 11">Belongs to the fimbrial export usher family.</text>
</comment>
<evidence type="ECO:0000256" key="1">
    <source>
        <dbReference type="ARBA" id="ARBA00004571"/>
    </source>
</evidence>
<evidence type="ECO:0000256" key="7">
    <source>
        <dbReference type="ARBA" id="ARBA00022729"/>
    </source>
</evidence>
<feature type="domain" description="PapC N-terminal" evidence="13">
    <location>
        <begin position="39"/>
        <end position="186"/>
    </location>
</feature>
<evidence type="ECO:0000256" key="5">
    <source>
        <dbReference type="ARBA" id="ARBA00022558"/>
    </source>
</evidence>
<dbReference type="Gene3D" id="2.60.40.3110">
    <property type="match status" value="1"/>
</dbReference>
<dbReference type="InterPro" id="IPR018030">
    <property type="entry name" value="Fimbrial_membr_usher_CS"/>
</dbReference>
<evidence type="ECO:0000256" key="9">
    <source>
        <dbReference type="ARBA" id="ARBA00023157"/>
    </source>
</evidence>
<dbReference type="Pfam" id="PF13954">
    <property type="entry name" value="PapC_N"/>
    <property type="match status" value="1"/>
</dbReference>
<dbReference type="AlphaFoldDB" id="A0A6N3C0T4"/>
<keyword evidence="5 11" id="KW-1029">Fimbrium biogenesis</keyword>
<keyword evidence="7" id="KW-0732">Signal</keyword>
<evidence type="ECO:0000256" key="10">
    <source>
        <dbReference type="ARBA" id="ARBA00023237"/>
    </source>
</evidence>
<keyword evidence="9" id="KW-1015">Disulfide bond</keyword>
<dbReference type="Pfam" id="PF13953">
    <property type="entry name" value="PapC_C"/>
    <property type="match status" value="1"/>
</dbReference>
<dbReference type="InterPro" id="IPR042186">
    <property type="entry name" value="FimD_plug_dom"/>
</dbReference>
<evidence type="ECO:0000259" key="13">
    <source>
        <dbReference type="Pfam" id="PF13954"/>
    </source>
</evidence>
<dbReference type="EMBL" id="CACRTZ010000006">
    <property type="protein sequence ID" value="VYU07961.1"/>
    <property type="molecule type" value="Genomic_DNA"/>
</dbReference>
<dbReference type="SUPFAM" id="SSF141729">
    <property type="entry name" value="FimD N-terminal domain-like"/>
    <property type="match status" value="1"/>
</dbReference>
<evidence type="ECO:0000259" key="12">
    <source>
        <dbReference type="Pfam" id="PF13953"/>
    </source>
</evidence>
<evidence type="ECO:0000256" key="11">
    <source>
        <dbReference type="RuleBase" id="RU003884"/>
    </source>
</evidence>
<dbReference type="Pfam" id="PF00577">
    <property type="entry name" value="Usher"/>
    <property type="match status" value="1"/>
</dbReference>
<dbReference type="InterPro" id="IPR037224">
    <property type="entry name" value="PapC_N_sf"/>
</dbReference>
<dbReference type="FunFam" id="3.10.20.410:FF:000001">
    <property type="entry name" value="Fimbrial outer membrane usher protein"/>
    <property type="match status" value="1"/>
</dbReference>
<reference evidence="14" key="1">
    <citation type="submission" date="2019-11" db="EMBL/GenBank/DDBJ databases">
        <authorList>
            <person name="Feng L."/>
        </authorList>
    </citation>
    <scope>NUCLEOTIDE SEQUENCE</scope>
    <source>
        <strain evidence="14">EMassiliensisLFYP7</strain>
    </source>
</reference>
<dbReference type="InterPro" id="IPR025885">
    <property type="entry name" value="PapC_N"/>
</dbReference>
<dbReference type="PANTHER" id="PTHR30451">
    <property type="entry name" value="OUTER MEMBRANE USHER PROTEIN"/>
    <property type="match status" value="1"/>
</dbReference>
<keyword evidence="10 11" id="KW-0998">Cell outer membrane</keyword>
<name>A0A6N3C0T4_9ENTR</name>
<dbReference type="InterPro" id="IPR043142">
    <property type="entry name" value="PapC-like_C_sf"/>
</dbReference>
<keyword evidence="3 11" id="KW-0813">Transport</keyword>
<evidence type="ECO:0000256" key="2">
    <source>
        <dbReference type="ARBA" id="ARBA00008064"/>
    </source>
</evidence>
<keyword evidence="8 11" id="KW-0472">Membrane</keyword>
<dbReference type="GO" id="GO:0015473">
    <property type="term" value="F:fimbrial usher porin activity"/>
    <property type="evidence" value="ECO:0007669"/>
    <property type="project" value="InterPro"/>
</dbReference>
<comment type="subcellular location">
    <subcellularLocation>
        <location evidence="1 11">Cell outer membrane</location>
        <topology evidence="1 11">Multi-pass membrane protein</topology>
    </subcellularLocation>
</comment>
<evidence type="ECO:0000256" key="6">
    <source>
        <dbReference type="ARBA" id="ARBA00022692"/>
    </source>
</evidence>
<dbReference type="RefSeq" id="WP_156565503.1">
    <property type="nucleotide sequence ID" value="NZ_CACRTZ010000006.1"/>
</dbReference>
<accession>A0A6N3C0T4</accession>
<dbReference type="Gene3D" id="2.60.40.2610">
    <property type="entry name" value="Outer membrane usher protein FimD, plug domain"/>
    <property type="match status" value="1"/>
</dbReference>
<gene>
    <name evidence="14" type="primary">fimD_4</name>
    <name evidence="14" type="ORF">EMLFYP7_01349</name>
</gene>